<evidence type="ECO:0000313" key="15">
    <source>
        <dbReference type="Proteomes" id="UP000007110"/>
    </source>
</evidence>
<keyword evidence="5" id="KW-0158">Chromosome</keyword>
<dbReference type="FunCoup" id="A0A7M7PEL2">
    <property type="interactions" value="867"/>
</dbReference>
<dbReference type="RefSeq" id="XP_030850551.1">
    <property type="nucleotide sequence ID" value="XM_030994691.1"/>
</dbReference>
<dbReference type="PANTHER" id="PTHR28547:SF1">
    <property type="entry name" value="PROTEIN MMS22-LIKE"/>
    <property type="match status" value="1"/>
</dbReference>
<dbReference type="Pfam" id="PF14911">
    <property type="entry name" value="MMS22L_C"/>
    <property type="match status" value="1"/>
</dbReference>
<comment type="subcellular location">
    <subcellularLocation>
        <location evidence="2">Chromosome</location>
    </subcellularLocation>
    <subcellularLocation>
        <location evidence="1">Nucleus</location>
    </subcellularLocation>
</comment>
<keyword evidence="6" id="KW-0227">DNA damage</keyword>
<feature type="domain" description="MMS22-like C-terminal" evidence="13">
    <location>
        <begin position="823"/>
        <end position="1203"/>
    </location>
</feature>
<evidence type="ECO:0000256" key="5">
    <source>
        <dbReference type="ARBA" id="ARBA00022454"/>
    </source>
</evidence>
<dbReference type="EnsemblMetazoa" id="XM_030994689">
    <property type="protein sequence ID" value="XP_030850549"/>
    <property type="gene ID" value="LOC594799"/>
</dbReference>
<protein>
    <recommendedName>
        <fullName evidence="4">Protein MMS22-like</fullName>
    </recommendedName>
    <alternativeName>
        <fullName evidence="10">Methyl methanesulfonate-sensitivity protein 22-like</fullName>
    </alternativeName>
</protein>
<keyword evidence="7" id="KW-0156">Chromatin regulator</keyword>
<dbReference type="InterPro" id="IPR029425">
    <property type="entry name" value="MMS22L_N"/>
</dbReference>
<dbReference type="KEGG" id="spu:594799"/>
<evidence type="ECO:0000256" key="1">
    <source>
        <dbReference type="ARBA" id="ARBA00004123"/>
    </source>
</evidence>
<feature type="compositionally biased region" description="Polar residues" evidence="11">
    <location>
        <begin position="1"/>
        <end position="14"/>
    </location>
</feature>
<dbReference type="OrthoDB" id="8193282at2759"/>
<reference evidence="15" key="1">
    <citation type="submission" date="2015-02" db="EMBL/GenBank/DDBJ databases">
        <title>Genome sequencing for Strongylocentrotus purpuratus.</title>
        <authorList>
            <person name="Murali S."/>
            <person name="Liu Y."/>
            <person name="Vee V."/>
            <person name="English A."/>
            <person name="Wang M."/>
            <person name="Skinner E."/>
            <person name="Han Y."/>
            <person name="Muzny D.M."/>
            <person name="Worley K.C."/>
            <person name="Gibbs R.A."/>
        </authorList>
    </citation>
    <scope>NUCLEOTIDE SEQUENCE</scope>
</reference>
<evidence type="ECO:0000256" key="2">
    <source>
        <dbReference type="ARBA" id="ARBA00004286"/>
    </source>
</evidence>
<name>A0A7M7PEL2_STRPU</name>
<sequence length="1227" mass="139350">MESDSLPFSVSLSDDITPPLSPVLPQGDDQQQKRIKLSQDLDIPWEPPRFECSRHRQSSSSWLPDSNGFLASQTISRLLDGNVVEQHEGLTTQLFGFSYVTTTALLDQISHLFSTLRQVLGRIESLLGKQSHWSLTDPLIEGSKKLREQVLHFFFYIHSFIHRYLTTSKLVCAPACNEVPSLYSQQVEGFPLRLAAELDNVSRFIGRLNELSSSRQYAIDRQASHDHLLVHCHLDVRWYIIQILHHLHVSTAGSSHEIEVVNCFNKQVERLMQDLLTIATLRHNQLSLTEVHQTSLFPCTCLREMWLLLIHLLDHRHMNNSATSFWGTLHQLLCPLVEKTDQQPQGGVTTAKDAEGLCWWLLQQLASLYRYDKTGQETTQPISRSPWYLVEDILKKVLSKDAETSEAKLLSYLRHLLVLCQLWEPHTKILISLWDHFYRKLNHRLTVPGQGIQGLATISKSALGWFQTCKKRCDDQNSSGGQETSFHLFLRILACKMTKWNAANNTQAWKQLQGRLYSKFHSRTMQELGDIGLQHFFDLFLTLALLVDLSSLTIRVLDFVDLVPVTNTNISRQLLIWRGLLALCLVHEERQCDLELVSDKLMTSFNTVVRTYNQIKCDTLRKSDCWNLIVCYLEGVQEVIDSSNLLNLSEDKFIASGLGELLSSAGEQEIRSVLMFVQTTMARHRSLYKQLTNQPANEKTLSPLMTKYKVTSDALWSHIYPFVKQHATTQTPPSQLADVAAGFTLLAADISSCCDTPVWNLFQYFGLQTSKVHPSIRTRYLCHLLPNQSFMESLETPSGADSMDCLLVRAWIHASIQTPGASEQMQELGRLVMKLPQVVSMMQSVGADDNLTASNQTPVFRFFHILGKYSSSAQTYQDKLKRRSIALQYLGDLVSLVRTQVRGQRSLEEMNQMYVVVGHAVKHCGNVLYSQGSSQSQLPGLLTELILFPGVFNLKKPLPANQHNSIRESLHLFVEGIGLHDVSRDSYIQRKLKEITCHYFIRYKVKLSTSGFGEGLHPLLKALSSTFKTSVDPKDSTLRRFILSEFKDRFLSGNPQQVGPYTSQAIAFIQELMHRTTNMAQITRDTVVLLGAVLNFMLLCDSTSVKGQMSQILTQMMNACKIDTPQELELELVSVVRSFLSRHIHHHRKSSLARLESLAVLHPKLVIRLIPDATRLIEECEHRRAVGVDTVLRQAYHKVLSHLGPVGQEEVQRLQSQSTLDESLDVI</sequence>
<dbReference type="EnsemblMetazoa" id="XM_030994691">
    <property type="protein sequence ID" value="XP_030850551"/>
    <property type="gene ID" value="LOC594799"/>
</dbReference>
<dbReference type="GO" id="GO:0000724">
    <property type="term" value="P:double-strand break repair via homologous recombination"/>
    <property type="evidence" value="ECO:0000318"/>
    <property type="project" value="GO_Central"/>
</dbReference>
<evidence type="ECO:0000256" key="4">
    <source>
        <dbReference type="ARBA" id="ARBA00021061"/>
    </source>
</evidence>
<dbReference type="RefSeq" id="XP_030850549.1">
    <property type="nucleotide sequence ID" value="XM_030994689.1"/>
</dbReference>
<dbReference type="GO" id="GO:0006325">
    <property type="term" value="P:chromatin organization"/>
    <property type="evidence" value="ECO:0007669"/>
    <property type="project" value="UniProtKB-KW"/>
</dbReference>
<dbReference type="OMA" id="CFCLLDE"/>
<dbReference type="GO" id="GO:0031297">
    <property type="term" value="P:replication fork processing"/>
    <property type="evidence" value="ECO:0000318"/>
    <property type="project" value="GO_Central"/>
</dbReference>
<evidence type="ECO:0000256" key="6">
    <source>
        <dbReference type="ARBA" id="ARBA00022763"/>
    </source>
</evidence>
<dbReference type="CTD" id="253714"/>
<dbReference type="InterPro" id="IPR042320">
    <property type="entry name" value="MMS22-like"/>
</dbReference>
<evidence type="ECO:0000256" key="8">
    <source>
        <dbReference type="ARBA" id="ARBA00023204"/>
    </source>
</evidence>
<keyword evidence="9" id="KW-0539">Nucleus</keyword>
<dbReference type="GO" id="GO:0043596">
    <property type="term" value="C:nuclear replication fork"/>
    <property type="evidence" value="ECO:0000318"/>
    <property type="project" value="GO_Central"/>
</dbReference>
<dbReference type="AlphaFoldDB" id="A0A7M7PEL2"/>
<evidence type="ECO:0000313" key="14">
    <source>
        <dbReference type="EnsemblMetazoa" id="XP_030850551"/>
    </source>
</evidence>
<reference evidence="14" key="2">
    <citation type="submission" date="2021-01" db="UniProtKB">
        <authorList>
            <consortium name="EnsemblMetazoa"/>
        </authorList>
    </citation>
    <scope>IDENTIFICATION</scope>
</reference>
<proteinExistence type="inferred from homology"/>
<keyword evidence="8" id="KW-0234">DNA repair</keyword>
<evidence type="ECO:0000256" key="11">
    <source>
        <dbReference type="SAM" id="MobiDB-lite"/>
    </source>
</evidence>
<keyword evidence="15" id="KW-1185">Reference proteome</keyword>
<evidence type="ECO:0000256" key="3">
    <source>
        <dbReference type="ARBA" id="ARBA00006585"/>
    </source>
</evidence>
<evidence type="ECO:0000256" key="9">
    <source>
        <dbReference type="ARBA" id="ARBA00023242"/>
    </source>
</evidence>
<dbReference type="InterPro" id="IPR029424">
    <property type="entry name" value="MMS22L_C"/>
</dbReference>
<dbReference type="Proteomes" id="UP000007110">
    <property type="component" value="Unassembled WGS sequence"/>
</dbReference>
<dbReference type="InParanoid" id="A0A7M7PEL2"/>
<comment type="similarity">
    <text evidence="3">Belongs to the MMS22 family. MMS22L subfamily.</text>
</comment>
<evidence type="ECO:0000259" key="13">
    <source>
        <dbReference type="Pfam" id="PF14911"/>
    </source>
</evidence>
<dbReference type="GeneID" id="594799"/>
<evidence type="ECO:0000256" key="7">
    <source>
        <dbReference type="ARBA" id="ARBA00022853"/>
    </source>
</evidence>
<feature type="region of interest" description="Disordered" evidence="11">
    <location>
        <begin position="1"/>
        <end position="33"/>
    </location>
</feature>
<evidence type="ECO:0000259" key="12">
    <source>
        <dbReference type="Pfam" id="PF14910"/>
    </source>
</evidence>
<evidence type="ECO:0000256" key="10">
    <source>
        <dbReference type="ARBA" id="ARBA00033326"/>
    </source>
</evidence>
<dbReference type="PANTHER" id="PTHR28547">
    <property type="entry name" value="PROTEIN MMS22-LIKE"/>
    <property type="match status" value="1"/>
</dbReference>
<feature type="domain" description="Protein MMS22-like N-terminal" evidence="12">
    <location>
        <begin position="47"/>
        <end position="725"/>
    </location>
</feature>
<dbReference type="Pfam" id="PF14910">
    <property type="entry name" value="MMS22L_N"/>
    <property type="match status" value="1"/>
</dbReference>
<accession>A0A7M7PEL2</accession>
<organism evidence="14 15">
    <name type="scientific">Strongylocentrotus purpuratus</name>
    <name type="common">Purple sea urchin</name>
    <dbReference type="NCBI Taxonomy" id="7668"/>
    <lineage>
        <taxon>Eukaryota</taxon>
        <taxon>Metazoa</taxon>
        <taxon>Echinodermata</taxon>
        <taxon>Eleutherozoa</taxon>
        <taxon>Echinozoa</taxon>
        <taxon>Echinoidea</taxon>
        <taxon>Euechinoidea</taxon>
        <taxon>Echinacea</taxon>
        <taxon>Camarodonta</taxon>
        <taxon>Echinidea</taxon>
        <taxon>Strongylocentrotidae</taxon>
        <taxon>Strongylocentrotus</taxon>
    </lineage>
</organism>